<dbReference type="PROSITE" id="PS51257">
    <property type="entry name" value="PROKAR_LIPOPROTEIN"/>
    <property type="match status" value="1"/>
</dbReference>
<sequence length="218" mass="23811">MKFLHAGMMAALVAMLMVSCSSDDAIKVEDPFAGIVVMAETANYDGETIVSVDGVIYQIVENVAVDKEIMADYAWYVMEYVPTPEVGEGINVRLTDINYTQVEEVIDADMVDLTDSGVELQAVVVEGSVLSLNLNYVGGDKVQLNQLAYNADAFEANTEELVLMLVHDSQKDKATSELSYVAEFDLSSIEQEVTGAKLIINYINQAGEEVAFDTEIIL</sequence>
<evidence type="ECO:0000313" key="2">
    <source>
        <dbReference type="EMBL" id="MBS2209897.1"/>
    </source>
</evidence>
<keyword evidence="1" id="KW-0732">Signal</keyword>
<dbReference type="RefSeq" id="WP_212223804.1">
    <property type="nucleotide sequence ID" value="NZ_JAGUCN010000001.1"/>
</dbReference>
<evidence type="ECO:0008006" key="4">
    <source>
        <dbReference type="Google" id="ProtNLM"/>
    </source>
</evidence>
<proteinExistence type="predicted"/>
<evidence type="ECO:0000256" key="1">
    <source>
        <dbReference type="SAM" id="SignalP"/>
    </source>
</evidence>
<feature type="signal peptide" evidence="1">
    <location>
        <begin position="1"/>
        <end position="25"/>
    </location>
</feature>
<name>A0ABS5K4I9_9BACT</name>
<protein>
    <recommendedName>
        <fullName evidence="4">NigD-like C-terminal beta sandwich domain-containing protein</fullName>
    </recommendedName>
</protein>
<evidence type="ECO:0000313" key="3">
    <source>
        <dbReference type="Proteomes" id="UP000721861"/>
    </source>
</evidence>
<keyword evidence="3" id="KW-1185">Reference proteome</keyword>
<comment type="caution">
    <text evidence="2">The sequence shown here is derived from an EMBL/GenBank/DDBJ whole genome shotgun (WGS) entry which is preliminary data.</text>
</comment>
<accession>A0ABS5K4I9</accession>
<dbReference type="Proteomes" id="UP000721861">
    <property type="component" value="Unassembled WGS sequence"/>
</dbReference>
<dbReference type="EMBL" id="JAGUCN010000001">
    <property type="protein sequence ID" value="MBS2209897.1"/>
    <property type="molecule type" value="Genomic_DNA"/>
</dbReference>
<reference evidence="2 3" key="1">
    <citation type="journal article" date="2014" name="Int. J. Syst. Evol. Microbiol.">
        <title>Carboxylicivirga gen. nov. in the family Marinilabiliaceae with two novel species, Carboxylicivirga mesophila sp. nov. and Carboxylicivirga taeanensis sp. nov., and reclassification of Cytophaga fermentans as Saccharicrinis fermentans gen. nov., comb. nov.</title>
        <authorList>
            <person name="Yang S.H."/>
            <person name="Seo H.S."/>
            <person name="Woo J.H."/>
            <person name="Oh H.M."/>
            <person name="Jang H."/>
            <person name="Lee J.H."/>
            <person name="Kim S.J."/>
            <person name="Kwon K.K."/>
        </authorList>
    </citation>
    <scope>NUCLEOTIDE SEQUENCE [LARGE SCALE GENOMIC DNA]</scope>
    <source>
        <strain evidence="2 3">JCM 18290</strain>
    </source>
</reference>
<dbReference type="Gene3D" id="2.60.40.2370">
    <property type="entry name" value="NigD-like, C-terminal beta sandwich domain"/>
    <property type="match status" value="1"/>
</dbReference>
<feature type="chain" id="PRO_5045993012" description="NigD-like C-terminal beta sandwich domain-containing protein" evidence="1">
    <location>
        <begin position="26"/>
        <end position="218"/>
    </location>
</feature>
<gene>
    <name evidence="2" type="ORF">KEM09_00670</name>
</gene>
<organism evidence="2 3">
    <name type="scientific">Carboxylicivirga mesophila</name>
    <dbReference type="NCBI Taxonomy" id="1166478"/>
    <lineage>
        <taxon>Bacteria</taxon>
        <taxon>Pseudomonadati</taxon>
        <taxon>Bacteroidota</taxon>
        <taxon>Bacteroidia</taxon>
        <taxon>Marinilabiliales</taxon>
        <taxon>Marinilabiliaceae</taxon>
        <taxon>Carboxylicivirga</taxon>
    </lineage>
</organism>
<dbReference type="InterPro" id="IPR038143">
    <property type="entry name" value="NigD-like_C_dom_sf"/>
</dbReference>